<dbReference type="AlphaFoldDB" id="A0A3B0ZRR2"/>
<sequence length="278" mass="30335">MPTSYDLHCHSTASDGTLSPKALIQHAATQNVEVIALTDHDTVAGLDEARAEAQQQGIKLINGLELSVSWNNQTLHIVALGIDPQYPALRDGLSALQRYRQQRGEEIAARLEKRANIPGVLAGVTELAKGKLLSRTHFARFLLEQGHVKGMQEAFTRYLKRGKPGYVSSKWADFEEGLKWITDAGGQAVVAHPARYSMTATKRRKMLGEFIECGGVGLEVVSGSHSKGESHTMANLAKQLGLLASVGSDYHGPENRWVELGRLAPLPDGCTPIWHDWG</sequence>
<feature type="domain" description="Polymerase/histidinol phosphatase N-terminal" evidence="1">
    <location>
        <begin position="5"/>
        <end position="70"/>
    </location>
</feature>
<organism evidence="2">
    <name type="scientific">hydrothermal vent metagenome</name>
    <dbReference type="NCBI Taxonomy" id="652676"/>
    <lineage>
        <taxon>unclassified sequences</taxon>
        <taxon>metagenomes</taxon>
        <taxon>ecological metagenomes</taxon>
    </lineage>
</organism>
<dbReference type="EMBL" id="UOFP01000308">
    <property type="protein sequence ID" value="VAW90122.1"/>
    <property type="molecule type" value="Genomic_DNA"/>
</dbReference>
<dbReference type="SUPFAM" id="SSF89550">
    <property type="entry name" value="PHP domain-like"/>
    <property type="match status" value="1"/>
</dbReference>
<accession>A0A3B0ZRR2</accession>
<gene>
    <name evidence="2" type="ORF">MNBD_GAMMA18-592</name>
</gene>
<dbReference type="CDD" id="cd07438">
    <property type="entry name" value="PHP_HisPPase_AMP"/>
    <property type="match status" value="1"/>
</dbReference>
<dbReference type="Gene3D" id="1.10.150.650">
    <property type="match status" value="1"/>
</dbReference>
<dbReference type="InterPro" id="IPR052018">
    <property type="entry name" value="PHP_domain"/>
</dbReference>
<dbReference type="PANTHER" id="PTHR42924">
    <property type="entry name" value="EXONUCLEASE"/>
    <property type="match status" value="1"/>
</dbReference>
<dbReference type="GO" id="GO:0035312">
    <property type="term" value="F:5'-3' DNA exonuclease activity"/>
    <property type="evidence" value="ECO:0007669"/>
    <property type="project" value="TreeGrafter"/>
</dbReference>
<dbReference type="InterPro" id="IPR016195">
    <property type="entry name" value="Pol/histidinol_Pase-like"/>
</dbReference>
<name>A0A3B0ZRR2_9ZZZZ</name>
<dbReference type="InterPro" id="IPR004013">
    <property type="entry name" value="PHP_dom"/>
</dbReference>
<evidence type="ECO:0000259" key="1">
    <source>
        <dbReference type="SMART" id="SM00481"/>
    </source>
</evidence>
<proteinExistence type="predicted"/>
<protein>
    <submittedName>
        <fullName evidence="2">FIG00031715: Predicted metal-dependent phosphoesterases (PHP family)</fullName>
    </submittedName>
</protein>
<dbReference type="Gene3D" id="3.20.20.140">
    <property type="entry name" value="Metal-dependent hydrolases"/>
    <property type="match status" value="1"/>
</dbReference>
<dbReference type="PANTHER" id="PTHR42924:SF3">
    <property type="entry name" value="POLYMERASE_HISTIDINOL PHOSPHATASE N-TERMINAL DOMAIN-CONTAINING PROTEIN"/>
    <property type="match status" value="1"/>
</dbReference>
<dbReference type="Pfam" id="PF02811">
    <property type="entry name" value="PHP"/>
    <property type="match status" value="1"/>
</dbReference>
<reference evidence="2" key="1">
    <citation type="submission" date="2018-06" db="EMBL/GenBank/DDBJ databases">
        <authorList>
            <person name="Zhirakovskaya E."/>
        </authorList>
    </citation>
    <scope>NUCLEOTIDE SEQUENCE</scope>
</reference>
<evidence type="ECO:0000313" key="2">
    <source>
        <dbReference type="EMBL" id="VAW90122.1"/>
    </source>
</evidence>
<dbReference type="SMART" id="SM00481">
    <property type="entry name" value="POLIIIAc"/>
    <property type="match status" value="1"/>
</dbReference>
<dbReference type="InterPro" id="IPR003141">
    <property type="entry name" value="Pol/His_phosphatase_N"/>
</dbReference>
<dbReference type="GO" id="GO:0004534">
    <property type="term" value="F:5'-3' RNA exonuclease activity"/>
    <property type="evidence" value="ECO:0007669"/>
    <property type="project" value="TreeGrafter"/>
</dbReference>